<dbReference type="CDD" id="cd10944">
    <property type="entry name" value="CE4_SmPgdA_like"/>
    <property type="match status" value="1"/>
</dbReference>
<sequence length="249" mass="28849">MFSKTRKFTFCVVSFLMLSILLPLFKITSLGCTCNTKSSTSTSNDKKKVYLTFDDGPTSEVTLDILDVLKKHNVKATFFVVGKEIEGRETVLKNIYNEGHAIGLHTYSHSFKKIYRNDDSFIKEMLDVQKKVKEVIGYESHIIRFPGGSYKRLNKNLLEKLHKNNFKIYDWNVCTEDGVKPKLPVNAFVAKAKKYYPNADRLIVLMHCNSNNQNTVKALPLIIEYYKSLGFEFDCINDNTKEYYYKIRK</sequence>
<comment type="caution">
    <text evidence="2">The sequence shown here is derived from an EMBL/GenBank/DDBJ whole genome shotgun (WGS) entry which is preliminary data.</text>
</comment>
<accession>A0A0A0IEV6</accession>
<dbReference type="InterPro" id="IPR002509">
    <property type="entry name" value="NODB_dom"/>
</dbReference>
<dbReference type="Pfam" id="PF01522">
    <property type="entry name" value="Polysacc_deac_1"/>
    <property type="match status" value="1"/>
</dbReference>
<dbReference type="InterPro" id="IPR050248">
    <property type="entry name" value="Polysacc_deacetylase_ArnD"/>
</dbReference>
<dbReference type="GO" id="GO:0016810">
    <property type="term" value="F:hydrolase activity, acting on carbon-nitrogen (but not peptide) bonds"/>
    <property type="evidence" value="ECO:0007669"/>
    <property type="project" value="InterPro"/>
</dbReference>
<dbReference type="PANTHER" id="PTHR10587">
    <property type="entry name" value="GLYCOSYL TRANSFERASE-RELATED"/>
    <property type="match status" value="1"/>
</dbReference>
<dbReference type="Gene3D" id="3.20.20.370">
    <property type="entry name" value="Glycoside hydrolase/deacetylase"/>
    <property type="match status" value="1"/>
</dbReference>
<dbReference type="GO" id="GO:0005975">
    <property type="term" value="P:carbohydrate metabolic process"/>
    <property type="evidence" value="ECO:0007669"/>
    <property type="project" value="InterPro"/>
</dbReference>
<name>A0A0A0IEV6_CLOBO</name>
<evidence type="ECO:0000313" key="3">
    <source>
        <dbReference type="Proteomes" id="UP000030014"/>
    </source>
</evidence>
<gene>
    <name evidence="2" type="ORF">Z955_05305</name>
</gene>
<reference evidence="2 3" key="1">
    <citation type="submission" date="2014-01" db="EMBL/GenBank/DDBJ databases">
        <title>Plasmidome dynamics in the species complex Clostridium novyi sensu lato converts strains of independent lineages into distinctly different pathogens.</title>
        <authorList>
            <person name="Skarin H."/>
            <person name="Segerman B."/>
        </authorList>
    </citation>
    <scope>NUCLEOTIDE SEQUENCE [LARGE SCALE GENOMIC DNA]</scope>
    <source>
        <strain evidence="2 3">DC5</strain>
    </source>
</reference>
<dbReference type="PROSITE" id="PS51677">
    <property type="entry name" value="NODB"/>
    <property type="match status" value="1"/>
</dbReference>
<evidence type="ECO:0000313" key="2">
    <source>
        <dbReference type="EMBL" id="KGM99994.1"/>
    </source>
</evidence>
<dbReference type="SUPFAM" id="SSF88713">
    <property type="entry name" value="Glycoside hydrolase/deacetylase"/>
    <property type="match status" value="1"/>
</dbReference>
<evidence type="ECO:0000259" key="1">
    <source>
        <dbReference type="PROSITE" id="PS51677"/>
    </source>
</evidence>
<dbReference type="InterPro" id="IPR011330">
    <property type="entry name" value="Glyco_hydro/deAcase_b/a-brl"/>
</dbReference>
<organism evidence="2 3">
    <name type="scientific">Clostridium botulinum C/D str. DC5</name>
    <dbReference type="NCBI Taxonomy" id="1443128"/>
    <lineage>
        <taxon>Bacteria</taxon>
        <taxon>Bacillati</taxon>
        <taxon>Bacillota</taxon>
        <taxon>Clostridia</taxon>
        <taxon>Eubacteriales</taxon>
        <taxon>Clostridiaceae</taxon>
        <taxon>Clostridium</taxon>
    </lineage>
</organism>
<dbReference type="PANTHER" id="PTHR10587:SF125">
    <property type="entry name" value="POLYSACCHARIDE DEACETYLASE YHEN-RELATED"/>
    <property type="match status" value="1"/>
</dbReference>
<dbReference type="RefSeq" id="WP_039257156.1">
    <property type="nucleotide sequence ID" value="NZ_JDRY01000026.1"/>
</dbReference>
<protein>
    <submittedName>
        <fullName evidence="2">Polysaccharide deacetylase</fullName>
    </submittedName>
</protein>
<proteinExistence type="predicted"/>
<dbReference type="EMBL" id="JDRY01000026">
    <property type="protein sequence ID" value="KGM99994.1"/>
    <property type="molecule type" value="Genomic_DNA"/>
</dbReference>
<dbReference type="Proteomes" id="UP000030014">
    <property type="component" value="Unassembled WGS sequence"/>
</dbReference>
<feature type="domain" description="NodB homology" evidence="1">
    <location>
        <begin position="47"/>
        <end position="234"/>
    </location>
</feature>
<dbReference type="AlphaFoldDB" id="A0A0A0IEV6"/>